<dbReference type="PRINTS" id="PR00344">
    <property type="entry name" value="BCTRLSENSOR"/>
</dbReference>
<keyword evidence="5 8" id="KW-0418">Kinase</keyword>
<dbReference type="InterPro" id="IPR050351">
    <property type="entry name" value="BphY/WalK/GraS-like"/>
</dbReference>
<reference evidence="8 9" key="1">
    <citation type="journal article" date="2017" name="Int. J. Syst. Evol. Microbiol.">
        <title>Ramlibacter alkalitolerans sp. nov., alkali-tolerant bacterium isolated from soil of ginseng.</title>
        <authorList>
            <person name="Lee D.H."/>
            <person name="Cha C.J."/>
        </authorList>
    </citation>
    <scope>NUCLEOTIDE SEQUENCE [LARGE SCALE GENOMIC DNA]</scope>
    <source>
        <strain evidence="8 9">KACC 19305</strain>
    </source>
</reference>
<dbReference type="PROSITE" id="PS50109">
    <property type="entry name" value="HIS_KIN"/>
    <property type="match status" value="1"/>
</dbReference>
<dbReference type="Pfam" id="PF00512">
    <property type="entry name" value="HisKA"/>
    <property type="match status" value="1"/>
</dbReference>
<keyword evidence="6" id="KW-0472">Membrane</keyword>
<dbReference type="Proteomes" id="UP000622707">
    <property type="component" value="Unassembled WGS sequence"/>
</dbReference>
<gene>
    <name evidence="8" type="ORF">JI746_02015</name>
</gene>
<evidence type="ECO:0000256" key="5">
    <source>
        <dbReference type="ARBA" id="ARBA00022777"/>
    </source>
</evidence>
<evidence type="ECO:0000256" key="2">
    <source>
        <dbReference type="ARBA" id="ARBA00012438"/>
    </source>
</evidence>
<dbReference type="SUPFAM" id="SSF47384">
    <property type="entry name" value="Homodimeric domain of signal transducing histidine kinase"/>
    <property type="match status" value="1"/>
</dbReference>
<keyword evidence="4" id="KW-0808">Transferase</keyword>
<comment type="caution">
    <text evidence="8">The sequence shown here is derived from an EMBL/GenBank/DDBJ whole genome shotgun (WGS) entry which is preliminary data.</text>
</comment>
<evidence type="ECO:0000256" key="6">
    <source>
        <dbReference type="SAM" id="Phobius"/>
    </source>
</evidence>
<dbReference type="InterPro" id="IPR003594">
    <property type="entry name" value="HATPase_dom"/>
</dbReference>
<dbReference type="InterPro" id="IPR003661">
    <property type="entry name" value="HisK_dim/P_dom"/>
</dbReference>
<comment type="catalytic activity">
    <reaction evidence="1">
        <text>ATP + protein L-histidine = ADP + protein N-phospho-L-histidine.</text>
        <dbReference type="EC" id="2.7.13.3"/>
    </reaction>
</comment>
<feature type="transmembrane region" description="Helical" evidence="6">
    <location>
        <begin position="106"/>
        <end position="128"/>
    </location>
</feature>
<evidence type="ECO:0000256" key="1">
    <source>
        <dbReference type="ARBA" id="ARBA00000085"/>
    </source>
</evidence>
<dbReference type="SUPFAM" id="SSF55874">
    <property type="entry name" value="ATPase domain of HSP90 chaperone/DNA topoisomerase II/histidine kinase"/>
    <property type="match status" value="1"/>
</dbReference>
<protein>
    <recommendedName>
        <fullName evidence="2">histidine kinase</fullName>
        <ecNumber evidence="2">2.7.13.3</ecNumber>
    </recommendedName>
</protein>
<dbReference type="Gene3D" id="3.30.565.10">
    <property type="entry name" value="Histidine kinase-like ATPase, C-terminal domain"/>
    <property type="match status" value="1"/>
</dbReference>
<name>A0ABS1JI26_9BURK</name>
<dbReference type="SMART" id="SM00388">
    <property type="entry name" value="HisKA"/>
    <property type="match status" value="1"/>
</dbReference>
<dbReference type="EC" id="2.7.13.3" evidence="2"/>
<dbReference type="CDD" id="cd00082">
    <property type="entry name" value="HisKA"/>
    <property type="match status" value="1"/>
</dbReference>
<dbReference type="InterPro" id="IPR036890">
    <property type="entry name" value="HATPase_C_sf"/>
</dbReference>
<dbReference type="InterPro" id="IPR005467">
    <property type="entry name" value="His_kinase_dom"/>
</dbReference>
<dbReference type="PANTHER" id="PTHR42878">
    <property type="entry name" value="TWO-COMPONENT HISTIDINE KINASE"/>
    <property type="match status" value="1"/>
</dbReference>
<feature type="transmembrane region" description="Helical" evidence="6">
    <location>
        <begin position="155"/>
        <end position="174"/>
    </location>
</feature>
<dbReference type="Pfam" id="PF02518">
    <property type="entry name" value="HATPase_c"/>
    <property type="match status" value="1"/>
</dbReference>
<feature type="transmembrane region" description="Helical" evidence="6">
    <location>
        <begin position="79"/>
        <end position="99"/>
    </location>
</feature>
<dbReference type="Gene3D" id="1.10.287.130">
    <property type="match status" value="1"/>
</dbReference>
<keyword evidence="9" id="KW-1185">Reference proteome</keyword>
<keyword evidence="3" id="KW-0597">Phosphoprotein</keyword>
<feature type="domain" description="Histidine kinase" evidence="7">
    <location>
        <begin position="222"/>
        <end position="441"/>
    </location>
</feature>
<organism evidence="8 9">
    <name type="scientific">Ramlibacter alkalitolerans</name>
    <dbReference type="NCBI Taxonomy" id="2039631"/>
    <lineage>
        <taxon>Bacteria</taxon>
        <taxon>Pseudomonadati</taxon>
        <taxon>Pseudomonadota</taxon>
        <taxon>Betaproteobacteria</taxon>
        <taxon>Burkholderiales</taxon>
        <taxon>Comamonadaceae</taxon>
        <taxon>Ramlibacter</taxon>
    </lineage>
</organism>
<evidence type="ECO:0000259" key="7">
    <source>
        <dbReference type="PROSITE" id="PS50109"/>
    </source>
</evidence>
<dbReference type="InterPro" id="IPR036097">
    <property type="entry name" value="HisK_dim/P_sf"/>
</dbReference>
<proteinExistence type="predicted"/>
<sequence length="441" mass="48940">MNEDLHRPSFSPTPARAVFDNLRYRLRKWATAEVLAPIADSILHPSHWRIRALGFCTLVGHPLFYGIWAFWLPQPYENLWLRLLMAVGGAALLAIAMMTHSPPSRAAGIALSGIFWLTLPWFFTWMYFCNSGNAVWLASMAAMLLIYYQLTDWRLATVGAAGGVLLAWLAFANFGPSVPPVPSDAANTVVLAFCWFMSIILGVSTSNVRREQLNSTLDTMGIMAHELRTPLATMQLIGEALRNEAPAHPGEAGERLEQLAQRVHNLVRNMNHQIDMQMTNARLMRLAAHAERLSAAELVQRAITNYPFRSSRERQCVVIRVYGDFHFVGSERLFLQVIDNLTKNALRSLAAAFSATRPGDLLIEIGAHGARGRIVFTDNGVGMEPELQARIFQPFFSTDRGTGHGLGLAFCQRVVQAAQGTIRVKSARHHGAVFTVELPVA</sequence>
<keyword evidence="6" id="KW-0812">Transmembrane</keyword>
<dbReference type="InterPro" id="IPR004358">
    <property type="entry name" value="Sig_transdc_His_kin-like_C"/>
</dbReference>
<accession>A0ABS1JI26</accession>
<evidence type="ECO:0000313" key="9">
    <source>
        <dbReference type="Proteomes" id="UP000622707"/>
    </source>
</evidence>
<dbReference type="EMBL" id="JAEQND010000001">
    <property type="protein sequence ID" value="MBL0423868.1"/>
    <property type="molecule type" value="Genomic_DNA"/>
</dbReference>
<feature type="transmembrane region" description="Helical" evidence="6">
    <location>
        <begin position="52"/>
        <end position="73"/>
    </location>
</feature>
<evidence type="ECO:0000313" key="8">
    <source>
        <dbReference type="EMBL" id="MBL0423868.1"/>
    </source>
</evidence>
<dbReference type="GO" id="GO:0016301">
    <property type="term" value="F:kinase activity"/>
    <property type="evidence" value="ECO:0007669"/>
    <property type="project" value="UniProtKB-KW"/>
</dbReference>
<evidence type="ECO:0000256" key="4">
    <source>
        <dbReference type="ARBA" id="ARBA00022679"/>
    </source>
</evidence>
<dbReference type="PANTHER" id="PTHR42878:SF14">
    <property type="entry name" value="OSMOLARITY TWO-COMPONENT SYSTEM PROTEIN SSK1"/>
    <property type="match status" value="1"/>
</dbReference>
<dbReference type="RefSeq" id="WP_201687099.1">
    <property type="nucleotide sequence ID" value="NZ_JAEQND010000001.1"/>
</dbReference>
<keyword evidence="6" id="KW-1133">Transmembrane helix</keyword>
<feature type="transmembrane region" description="Helical" evidence="6">
    <location>
        <begin position="186"/>
        <end position="203"/>
    </location>
</feature>
<dbReference type="SMART" id="SM00387">
    <property type="entry name" value="HATPase_c"/>
    <property type="match status" value="1"/>
</dbReference>
<evidence type="ECO:0000256" key="3">
    <source>
        <dbReference type="ARBA" id="ARBA00022553"/>
    </source>
</evidence>